<keyword evidence="2" id="KW-0175">Coiled coil</keyword>
<dbReference type="STRING" id="1798392.A3A79_04370"/>
<organism evidence="6 7">
    <name type="scientific">Candidatus Gottesmanbacteria bacterium RIFCSPLOWO2_01_FULL_43_11b</name>
    <dbReference type="NCBI Taxonomy" id="1798392"/>
    <lineage>
        <taxon>Bacteria</taxon>
        <taxon>Candidatus Gottesmaniibacteriota</taxon>
    </lineage>
</organism>
<feature type="chain" id="PRO_5009522967" evidence="3">
    <location>
        <begin position="23"/>
        <end position="377"/>
    </location>
</feature>
<feature type="domain" description="M23ase beta-sheet core" evidence="4">
    <location>
        <begin position="232"/>
        <end position="269"/>
    </location>
</feature>
<sequence>MRFIRFFILAFALFCLTTPVFAQTSDADKRIEELRQKITELQSQENTLAKQISLLDSNIALTTLKIGNIKDAISKLSTEIDELADEISRIEALLTKRSELVLRRIPETYKRQVTPQFGILFFSQNFSDFLARIKYLSTVQEQDAQLLFQLKATQNHFGERKELREEKRTTQVALQKQLEDENRKLVSQKRDKQILLTETKSSEATYQKLLAQALAEKQALERAIVDAVKVGPVSSGDPIGIVGNTGYPGCSTGAHLHFEIRKNGGWVDPGGYLSNKTVFDEQTNSNSGFGSGGWTWPLQDPIRLTQRFGQTPYSWRYAYSGGIHTGFDMISSSSDIIRAPKEGTLYSSSQPCGGSSIIKIKYIDHGDNTLSFYLHVQ</sequence>
<name>A0A1F6AI68_9BACT</name>
<evidence type="ECO:0000313" key="6">
    <source>
        <dbReference type="EMBL" id="OGG24391.1"/>
    </source>
</evidence>
<reference evidence="6 7" key="1">
    <citation type="journal article" date="2016" name="Nat. Commun.">
        <title>Thousands of microbial genomes shed light on interconnected biogeochemical processes in an aquifer system.</title>
        <authorList>
            <person name="Anantharaman K."/>
            <person name="Brown C.T."/>
            <person name="Hug L.A."/>
            <person name="Sharon I."/>
            <person name="Castelle C.J."/>
            <person name="Probst A.J."/>
            <person name="Thomas B.C."/>
            <person name="Singh A."/>
            <person name="Wilkins M.J."/>
            <person name="Karaoz U."/>
            <person name="Brodie E.L."/>
            <person name="Williams K.H."/>
            <person name="Hubbard S.S."/>
            <person name="Banfield J.F."/>
        </authorList>
    </citation>
    <scope>NUCLEOTIDE SEQUENCE [LARGE SCALE GENOMIC DNA]</scope>
</reference>
<evidence type="ECO:0000256" key="1">
    <source>
        <dbReference type="ARBA" id="ARBA00022729"/>
    </source>
</evidence>
<dbReference type="Gene3D" id="6.10.250.3150">
    <property type="match status" value="1"/>
</dbReference>
<dbReference type="GO" id="GO:0004222">
    <property type="term" value="F:metalloendopeptidase activity"/>
    <property type="evidence" value="ECO:0007669"/>
    <property type="project" value="TreeGrafter"/>
</dbReference>
<protein>
    <submittedName>
        <fullName evidence="6">Uncharacterized protein</fullName>
    </submittedName>
</protein>
<dbReference type="CDD" id="cd12797">
    <property type="entry name" value="M23_peptidase"/>
    <property type="match status" value="1"/>
</dbReference>
<dbReference type="PANTHER" id="PTHR21666:SF289">
    <property type="entry name" value="L-ALA--D-GLU ENDOPEPTIDASE"/>
    <property type="match status" value="1"/>
</dbReference>
<comment type="caution">
    <text evidence="6">The sequence shown here is derived from an EMBL/GenBank/DDBJ whole genome shotgun (WGS) entry which is preliminary data.</text>
</comment>
<feature type="domain" description="Peptidoglycan hydrolase PcsB coiled-coil" evidence="5">
    <location>
        <begin position="87"/>
        <end position="155"/>
    </location>
</feature>
<dbReference type="Proteomes" id="UP000178759">
    <property type="component" value="Unassembled WGS sequence"/>
</dbReference>
<accession>A0A1F6AI68</accession>
<dbReference type="PANTHER" id="PTHR21666">
    <property type="entry name" value="PEPTIDASE-RELATED"/>
    <property type="match status" value="1"/>
</dbReference>
<evidence type="ECO:0000313" key="7">
    <source>
        <dbReference type="Proteomes" id="UP000178759"/>
    </source>
</evidence>
<evidence type="ECO:0000256" key="2">
    <source>
        <dbReference type="SAM" id="Coils"/>
    </source>
</evidence>
<dbReference type="InterPro" id="IPR057309">
    <property type="entry name" value="PcsB_CC"/>
</dbReference>
<feature type="coiled-coil region" evidence="2">
    <location>
        <begin position="160"/>
        <end position="230"/>
    </location>
</feature>
<keyword evidence="1 3" id="KW-0732">Signal</keyword>
<evidence type="ECO:0000256" key="3">
    <source>
        <dbReference type="SAM" id="SignalP"/>
    </source>
</evidence>
<gene>
    <name evidence="6" type="ORF">A3A79_04370</name>
</gene>
<dbReference type="Gene3D" id="2.70.70.10">
    <property type="entry name" value="Glucose Permease (Domain IIA)"/>
    <property type="match status" value="2"/>
</dbReference>
<evidence type="ECO:0000259" key="5">
    <source>
        <dbReference type="Pfam" id="PF24568"/>
    </source>
</evidence>
<dbReference type="Pfam" id="PF24568">
    <property type="entry name" value="CC_PcsB"/>
    <property type="match status" value="1"/>
</dbReference>
<dbReference type="AlphaFoldDB" id="A0A1F6AI68"/>
<feature type="coiled-coil region" evidence="2">
    <location>
        <begin position="24"/>
        <end position="93"/>
    </location>
</feature>
<dbReference type="InterPro" id="IPR050570">
    <property type="entry name" value="Cell_wall_metabolism_enzyme"/>
</dbReference>
<proteinExistence type="predicted"/>
<dbReference type="Pfam" id="PF01551">
    <property type="entry name" value="Peptidase_M23"/>
    <property type="match status" value="1"/>
</dbReference>
<dbReference type="SUPFAM" id="SSF51261">
    <property type="entry name" value="Duplicated hybrid motif"/>
    <property type="match status" value="2"/>
</dbReference>
<dbReference type="InterPro" id="IPR011055">
    <property type="entry name" value="Dup_hybrid_motif"/>
</dbReference>
<evidence type="ECO:0000259" key="4">
    <source>
        <dbReference type="Pfam" id="PF01551"/>
    </source>
</evidence>
<dbReference type="InterPro" id="IPR016047">
    <property type="entry name" value="M23ase_b-sheet_dom"/>
</dbReference>
<dbReference type="EMBL" id="MFJV01000001">
    <property type="protein sequence ID" value="OGG24391.1"/>
    <property type="molecule type" value="Genomic_DNA"/>
</dbReference>
<feature type="signal peptide" evidence="3">
    <location>
        <begin position="1"/>
        <end position="22"/>
    </location>
</feature>